<dbReference type="EMBL" id="SGPM01000207">
    <property type="protein sequence ID" value="THH28022.1"/>
    <property type="molecule type" value="Genomic_DNA"/>
</dbReference>
<keyword evidence="4" id="KW-0349">Heme</keyword>
<organism evidence="10 11">
    <name type="scientific">Antrodiella citrinella</name>
    <dbReference type="NCBI Taxonomy" id="2447956"/>
    <lineage>
        <taxon>Eukaryota</taxon>
        <taxon>Fungi</taxon>
        <taxon>Dikarya</taxon>
        <taxon>Basidiomycota</taxon>
        <taxon>Agaricomycotina</taxon>
        <taxon>Agaricomycetes</taxon>
        <taxon>Polyporales</taxon>
        <taxon>Steccherinaceae</taxon>
        <taxon>Antrodiella</taxon>
    </lineage>
</organism>
<evidence type="ECO:0000313" key="10">
    <source>
        <dbReference type="EMBL" id="THH28022.1"/>
    </source>
</evidence>
<evidence type="ECO:0000313" key="11">
    <source>
        <dbReference type="Proteomes" id="UP000308730"/>
    </source>
</evidence>
<dbReference type="OrthoDB" id="1470350at2759"/>
<evidence type="ECO:0000256" key="1">
    <source>
        <dbReference type="ARBA" id="ARBA00001971"/>
    </source>
</evidence>
<comment type="caution">
    <text evidence="10">The sequence shown here is derived from an EMBL/GenBank/DDBJ whole genome shotgun (WGS) entry which is preliminary data.</text>
</comment>
<dbReference type="InterPro" id="IPR050121">
    <property type="entry name" value="Cytochrome_P450_monoxygenase"/>
</dbReference>
<gene>
    <name evidence="10" type="ORF">EUX98_g6156</name>
</gene>
<feature type="region of interest" description="Disordered" evidence="9">
    <location>
        <begin position="435"/>
        <end position="463"/>
    </location>
</feature>
<keyword evidence="8" id="KW-0503">Monooxygenase</keyword>
<accession>A0A4S4MPT1</accession>
<dbReference type="GO" id="GO:0016705">
    <property type="term" value="F:oxidoreductase activity, acting on paired donors, with incorporation or reduction of molecular oxygen"/>
    <property type="evidence" value="ECO:0007669"/>
    <property type="project" value="InterPro"/>
</dbReference>
<dbReference type="GO" id="GO:0020037">
    <property type="term" value="F:heme binding"/>
    <property type="evidence" value="ECO:0007669"/>
    <property type="project" value="InterPro"/>
</dbReference>
<comment type="similarity">
    <text evidence="3">Belongs to the cytochrome P450 family.</text>
</comment>
<evidence type="ECO:0000256" key="9">
    <source>
        <dbReference type="SAM" id="MobiDB-lite"/>
    </source>
</evidence>
<feature type="compositionally biased region" description="Pro residues" evidence="9">
    <location>
        <begin position="435"/>
        <end position="453"/>
    </location>
</feature>
<sequence>MYTVLALVVVVPLLYVLAAFLRLLIRQCFSPLRSLPGPPSPSIFLGNLREMHDQENNDLVQRWAAAYGSTFVYRGFLNGCRLMTTDPVAASYILGRAYDYPKPDFLRDGLADMVGGHEGILVVEGEDHRRQRKVLTPAFTAAHIRSLSPIFWQKAVELRNIWLDIVSSASASASSSTTDPLTPSSLCRPANTSSSSSFFPNPFASFVSSKAPPSIHIGSSSTQDGARIRRRTAANDLETGDDSSGKKDTRASRVDVLAWSARATLDVIGEAGFGYAFNSLSGGKESELAHAFGVMFSTARKFRVITILQVWFPILRKLQHQPIELREAHQTMQRIGMELIEQKRKEIFEEKARTVQPQTDTTTDGRDLLNVLIRSNLSSDPTQRLSTNETLCQISTFIAAGHETTASALTWSLYALARVPDIQRKLRAELRSLPLPPLLSPTPITPSTSPPTLPSADTLAPLL</sequence>
<dbReference type="Pfam" id="PF00067">
    <property type="entry name" value="p450"/>
    <property type="match status" value="2"/>
</dbReference>
<keyword evidence="7" id="KW-0408">Iron</keyword>
<feature type="non-terminal residue" evidence="10">
    <location>
        <position position="463"/>
    </location>
</feature>
<dbReference type="GO" id="GO:0005506">
    <property type="term" value="F:iron ion binding"/>
    <property type="evidence" value="ECO:0007669"/>
    <property type="project" value="InterPro"/>
</dbReference>
<evidence type="ECO:0000256" key="6">
    <source>
        <dbReference type="ARBA" id="ARBA00023002"/>
    </source>
</evidence>
<protein>
    <recommendedName>
        <fullName evidence="12">Cytochrome P450</fullName>
    </recommendedName>
</protein>
<evidence type="ECO:0008006" key="12">
    <source>
        <dbReference type="Google" id="ProtNLM"/>
    </source>
</evidence>
<keyword evidence="6" id="KW-0560">Oxidoreductase</keyword>
<evidence type="ECO:0000256" key="4">
    <source>
        <dbReference type="ARBA" id="ARBA00022617"/>
    </source>
</evidence>
<dbReference type="AlphaFoldDB" id="A0A4S4MPT1"/>
<keyword evidence="5" id="KW-0479">Metal-binding</keyword>
<comment type="pathway">
    <text evidence="2">Secondary metabolite biosynthesis.</text>
</comment>
<dbReference type="SUPFAM" id="SSF48264">
    <property type="entry name" value="Cytochrome P450"/>
    <property type="match status" value="2"/>
</dbReference>
<keyword evidence="11" id="KW-1185">Reference proteome</keyword>
<comment type="cofactor">
    <cofactor evidence="1">
        <name>heme</name>
        <dbReference type="ChEBI" id="CHEBI:30413"/>
    </cofactor>
</comment>
<dbReference type="InterPro" id="IPR001128">
    <property type="entry name" value="Cyt_P450"/>
</dbReference>
<evidence type="ECO:0000256" key="5">
    <source>
        <dbReference type="ARBA" id="ARBA00022723"/>
    </source>
</evidence>
<evidence type="ECO:0000256" key="2">
    <source>
        <dbReference type="ARBA" id="ARBA00005179"/>
    </source>
</evidence>
<dbReference type="PANTHER" id="PTHR24305">
    <property type="entry name" value="CYTOCHROME P450"/>
    <property type="match status" value="1"/>
</dbReference>
<dbReference type="InterPro" id="IPR036396">
    <property type="entry name" value="Cyt_P450_sf"/>
</dbReference>
<reference evidence="10 11" key="1">
    <citation type="submission" date="2019-02" db="EMBL/GenBank/DDBJ databases">
        <title>Genome sequencing of the rare red list fungi Antrodiella citrinella (Flaviporus citrinellus).</title>
        <authorList>
            <person name="Buettner E."/>
            <person name="Kellner H."/>
        </authorList>
    </citation>
    <scope>NUCLEOTIDE SEQUENCE [LARGE SCALE GENOMIC DNA]</scope>
    <source>
        <strain evidence="10 11">DSM 108506</strain>
    </source>
</reference>
<dbReference type="Gene3D" id="1.10.630.10">
    <property type="entry name" value="Cytochrome P450"/>
    <property type="match status" value="2"/>
</dbReference>
<dbReference type="PANTHER" id="PTHR24305:SF166">
    <property type="entry name" value="CYTOCHROME P450 12A4, MITOCHONDRIAL-RELATED"/>
    <property type="match status" value="1"/>
</dbReference>
<dbReference type="GO" id="GO:0004497">
    <property type="term" value="F:monooxygenase activity"/>
    <property type="evidence" value="ECO:0007669"/>
    <property type="project" value="UniProtKB-KW"/>
</dbReference>
<dbReference type="Proteomes" id="UP000308730">
    <property type="component" value="Unassembled WGS sequence"/>
</dbReference>
<evidence type="ECO:0000256" key="8">
    <source>
        <dbReference type="ARBA" id="ARBA00023033"/>
    </source>
</evidence>
<proteinExistence type="inferred from homology"/>
<evidence type="ECO:0000256" key="3">
    <source>
        <dbReference type="ARBA" id="ARBA00010617"/>
    </source>
</evidence>
<name>A0A4S4MPT1_9APHY</name>
<evidence type="ECO:0000256" key="7">
    <source>
        <dbReference type="ARBA" id="ARBA00023004"/>
    </source>
</evidence>